<keyword evidence="5" id="KW-0645">Protease</keyword>
<dbReference type="Gene3D" id="3.40.220.10">
    <property type="entry name" value="Leucine Aminopeptidase, subunit E, domain 1"/>
    <property type="match status" value="1"/>
</dbReference>
<dbReference type="NCBIfam" id="NF002083">
    <property type="entry name" value="PRK00913.3-5"/>
    <property type="match status" value="1"/>
</dbReference>
<dbReference type="EMBL" id="UINC01001215">
    <property type="protein sequence ID" value="SUZ74550.1"/>
    <property type="molecule type" value="Genomic_DNA"/>
</dbReference>
<sequence length="501" mass="53531">MELKIVYSNIPLTNEKLEAVVVFVTEDSDLLGSGLRALPGALKKNLSTSLKLRVFTGKKGKSQHLFSGYAKIPQILAVGLGKKGELDAETLRRAAGKAGKMLTALKANTVGFVVTSLLQDAVETDAGLVLAEGLTLGAYEFNAYKKTDNEKSKPKSVIIQCCDPDNLTSLKALKAGKIRADGTNLARNLGNTPANDLKPKDLAAEAKKIARQHKMECTVLEEKDMKKLGMGMLLGVSRGSREPAKLIIMEYSHQQAKQTIAIVGKGVTFDSGGISLKPGKNMDEMKFDMCGAAAVLGAMEVFGQVNPKLNIIAVIPTTENLPGGEAQRPGDIVTAHNGKRVEILNTDAEGRLILGDALSYVVKEFKPDAVLDLATLTGACITALGHFTTGAITNNDALMEQVRNAGNISGDLVWQLPSYPEYGESIKGKYADLQNIGGGDSGTIIGGLFLEHFIDKTPWVHLDIAGTSWNVKHIGYQPNNGATGVGVRLLVDLVQKWKPLS</sequence>
<dbReference type="InterPro" id="IPR008283">
    <property type="entry name" value="Peptidase_M17_N"/>
</dbReference>
<dbReference type="NCBIfam" id="NF002074">
    <property type="entry name" value="PRK00913.1-4"/>
    <property type="match status" value="1"/>
</dbReference>
<dbReference type="Pfam" id="PF00883">
    <property type="entry name" value="Peptidase_M17"/>
    <property type="match status" value="1"/>
</dbReference>
<organism evidence="8">
    <name type="scientific">marine metagenome</name>
    <dbReference type="NCBI Taxonomy" id="408172"/>
    <lineage>
        <taxon>unclassified sequences</taxon>
        <taxon>metagenomes</taxon>
        <taxon>ecological metagenomes</taxon>
    </lineage>
</organism>
<dbReference type="AlphaFoldDB" id="A0A381Q668"/>
<evidence type="ECO:0000256" key="4">
    <source>
        <dbReference type="ARBA" id="ARBA00022438"/>
    </source>
</evidence>
<dbReference type="GO" id="GO:0005737">
    <property type="term" value="C:cytoplasm"/>
    <property type="evidence" value="ECO:0007669"/>
    <property type="project" value="InterPro"/>
</dbReference>
<dbReference type="GO" id="GO:0030145">
    <property type="term" value="F:manganese ion binding"/>
    <property type="evidence" value="ECO:0007669"/>
    <property type="project" value="InterPro"/>
</dbReference>
<dbReference type="PROSITE" id="PS00631">
    <property type="entry name" value="CYTOSOL_AP"/>
    <property type="match status" value="1"/>
</dbReference>
<dbReference type="InterPro" id="IPR000819">
    <property type="entry name" value="Peptidase_M17_C"/>
</dbReference>
<evidence type="ECO:0000256" key="6">
    <source>
        <dbReference type="ARBA" id="ARBA00022801"/>
    </source>
</evidence>
<dbReference type="InterPro" id="IPR043472">
    <property type="entry name" value="Macro_dom-like"/>
</dbReference>
<keyword evidence="4" id="KW-0031">Aminopeptidase</keyword>
<protein>
    <recommendedName>
        <fullName evidence="3">leucyl aminopeptidase</fullName>
        <ecNumber evidence="3">3.4.11.1</ecNumber>
    </recommendedName>
</protein>
<proteinExistence type="inferred from homology"/>
<evidence type="ECO:0000256" key="1">
    <source>
        <dbReference type="ARBA" id="ARBA00000135"/>
    </source>
</evidence>
<comment type="catalytic activity">
    <reaction evidence="1">
        <text>Release of an N-terminal amino acid, Xaa-|-Yaa-, in which Xaa is preferably Leu, but may be other amino acids including Pro although not Arg or Lys, and Yaa may be Pro. Amino acid amides and methyl esters are also readily hydrolyzed, but rates on arylamides are exceedingly low.</text>
        <dbReference type="EC" id="3.4.11.1"/>
    </reaction>
</comment>
<dbReference type="PANTHER" id="PTHR11963:SF23">
    <property type="entry name" value="CYTOSOL AMINOPEPTIDASE"/>
    <property type="match status" value="1"/>
</dbReference>
<accession>A0A381Q668</accession>
<dbReference type="HAMAP" id="MF_00181">
    <property type="entry name" value="Cytosol_peptidase_M17"/>
    <property type="match status" value="1"/>
</dbReference>
<dbReference type="Gene3D" id="3.40.630.10">
    <property type="entry name" value="Zn peptidases"/>
    <property type="match status" value="1"/>
</dbReference>
<dbReference type="CDD" id="cd00433">
    <property type="entry name" value="Peptidase_M17"/>
    <property type="match status" value="1"/>
</dbReference>
<dbReference type="InterPro" id="IPR023042">
    <property type="entry name" value="Peptidase_M17_leu_NH2_pept"/>
</dbReference>
<dbReference type="SUPFAM" id="SSF53187">
    <property type="entry name" value="Zn-dependent exopeptidases"/>
    <property type="match status" value="1"/>
</dbReference>
<dbReference type="GO" id="GO:0070006">
    <property type="term" value="F:metalloaminopeptidase activity"/>
    <property type="evidence" value="ECO:0007669"/>
    <property type="project" value="InterPro"/>
</dbReference>
<name>A0A381Q668_9ZZZZ</name>
<gene>
    <name evidence="8" type="ORF">METZ01_LOCUS27404</name>
</gene>
<reference evidence="8" key="1">
    <citation type="submission" date="2018-05" db="EMBL/GenBank/DDBJ databases">
        <authorList>
            <person name="Lanie J.A."/>
            <person name="Ng W.-L."/>
            <person name="Kazmierczak K.M."/>
            <person name="Andrzejewski T.M."/>
            <person name="Davidsen T.M."/>
            <person name="Wayne K.J."/>
            <person name="Tettelin H."/>
            <person name="Glass J.I."/>
            <person name="Rusch D."/>
            <person name="Podicherti R."/>
            <person name="Tsui H.-C.T."/>
            <person name="Winkler M.E."/>
        </authorList>
    </citation>
    <scope>NUCLEOTIDE SEQUENCE</scope>
</reference>
<evidence type="ECO:0000313" key="8">
    <source>
        <dbReference type="EMBL" id="SUZ74550.1"/>
    </source>
</evidence>
<evidence type="ECO:0000256" key="2">
    <source>
        <dbReference type="ARBA" id="ARBA00009528"/>
    </source>
</evidence>
<dbReference type="PANTHER" id="PTHR11963">
    <property type="entry name" value="LEUCINE AMINOPEPTIDASE-RELATED"/>
    <property type="match status" value="1"/>
</dbReference>
<dbReference type="EC" id="3.4.11.1" evidence="3"/>
<keyword evidence="6" id="KW-0378">Hydrolase</keyword>
<evidence type="ECO:0000256" key="3">
    <source>
        <dbReference type="ARBA" id="ARBA00012565"/>
    </source>
</evidence>
<dbReference type="GO" id="GO:0006508">
    <property type="term" value="P:proteolysis"/>
    <property type="evidence" value="ECO:0007669"/>
    <property type="project" value="UniProtKB-KW"/>
</dbReference>
<dbReference type="Pfam" id="PF02789">
    <property type="entry name" value="Peptidase_M17_N"/>
    <property type="match status" value="1"/>
</dbReference>
<dbReference type="NCBIfam" id="NF002073">
    <property type="entry name" value="PRK00913.1-2"/>
    <property type="match status" value="1"/>
</dbReference>
<dbReference type="PRINTS" id="PR00481">
    <property type="entry name" value="LAMNOPPTDASE"/>
</dbReference>
<dbReference type="SUPFAM" id="SSF52949">
    <property type="entry name" value="Macro domain-like"/>
    <property type="match status" value="1"/>
</dbReference>
<evidence type="ECO:0000256" key="5">
    <source>
        <dbReference type="ARBA" id="ARBA00022670"/>
    </source>
</evidence>
<comment type="similarity">
    <text evidence="2">Belongs to the peptidase M17 family.</text>
</comment>
<feature type="domain" description="Cytosol aminopeptidase" evidence="7">
    <location>
        <begin position="345"/>
        <end position="352"/>
    </location>
</feature>
<evidence type="ECO:0000259" key="7">
    <source>
        <dbReference type="PROSITE" id="PS00631"/>
    </source>
</evidence>
<dbReference type="InterPro" id="IPR011356">
    <property type="entry name" value="Leucine_aapep/pepB"/>
</dbReference>